<reference evidence="11 12" key="1">
    <citation type="journal article" date="2016" name="Antonie Van Leeuwenhoek">
        <title>Bacillus depressus sp. nov., isolated from soil of a sunflower field.</title>
        <authorList>
            <person name="Wei X."/>
            <person name="Xin D."/>
            <person name="Xin Y."/>
            <person name="Zhang H."/>
            <person name="Wang T."/>
            <person name="Zhang J."/>
        </authorList>
    </citation>
    <scope>NUCLEOTIDE SEQUENCE [LARGE SCALE GENOMIC DNA]</scope>
    <source>
        <strain evidence="11 12">BZ1</strain>
    </source>
</reference>
<dbReference type="Gene3D" id="3.20.20.140">
    <property type="entry name" value="Metal-dependent hydrolases"/>
    <property type="match status" value="1"/>
</dbReference>
<evidence type="ECO:0000256" key="2">
    <source>
        <dbReference type="ARBA" id="ARBA00006773"/>
    </source>
</evidence>
<evidence type="ECO:0000256" key="8">
    <source>
        <dbReference type="HAMAP-Rule" id="MF_01518"/>
    </source>
</evidence>
<proteinExistence type="inferred from homology"/>
<dbReference type="InterPro" id="IPR011059">
    <property type="entry name" value="Metal-dep_hydrolase_composite"/>
</dbReference>
<dbReference type="SUPFAM" id="SSF51338">
    <property type="entry name" value="Composite domain of metallo-dependent hydrolases"/>
    <property type="match status" value="1"/>
</dbReference>
<sequence length="581" mass="62486">MKQTMEQLKRRIDVAAKRIPADLIIKNGNIVNVFTREIIIDHIAIVDGFIAGIGDYEGKETIDATGKYIIPGLIDGHVHIESAMVTPAEFANVVLPHGVTTVIADPHEIANVSGIEGIEFMLNASEGIPLDVFLMLPSCVPATPFENAGAKLGAKQLEPLYNHPRVLGLGEVMDFPSVSQNDENMLNKLVDASLKGKCIDGHAAGIDSDGINVYMSAGIKTDHECVTAEEALDRLRKGMYVMLREGSAAKDLIALLKAVNENNARRCLFVTDDKHLDELICEGSIDYNVKLAIKEGLDPLLAIQIATLNAAECFGLKTKGAIAPGYEADLLVVSDLKTMDIEKVYKGGKLAAANGKVVSETHSLVTPVPSITNSVNINSISINQLQINIQDGNKANIIGIIPNMIVTKHLNEEVDTKNGHFQYNTSKDQLKMAVVERHKMTGNIGLGIIKGLGIKNGAIASTVAHDSHNIVAAGTSDEDLIKAIQLTAEMKGGLVIVQDGNMLSSLSLPIAGLISDQPAQMVNEKLAELNDALVKIGCTMEFNPFVTLSFMALPVIPELKLTDIGLFDVKSFKHISVENMQ</sequence>
<dbReference type="InterPro" id="IPR026912">
    <property type="entry name" value="Adenine_deam_C"/>
</dbReference>
<comment type="catalytic activity">
    <reaction evidence="6 8">
        <text>adenine + H2O + H(+) = hypoxanthine + NH4(+)</text>
        <dbReference type="Rhea" id="RHEA:23688"/>
        <dbReference type="ChEBI" id="CHEBI:15377"/>
        <dbReference type="ChEBI" id="CHEBI:15378"/>
        <dbReference type="ChEBI" id="CHEBI:16708"/>
        <dbReference type="ChEBI" id="CHEBI:17368"/>
        <dbReference type="ChEBI" id="CHEBI:28938"/>
        <dbReference type="EC" id="3.5.4.2"/>
    </reaction>
</comment>
<dbReference type="Pfam" id="PF01979">
    <property type="entry name" value="Amidohydro_1"/>
    <property type="match status" value="1"/>
</dbReference>
<feature type="domain" description="Adenine deaminase C-terminal" evidence="10">
    <location>
        <begin position="405"/>
        <end position="573"/>
    </location>
</feature>
<dbReference type="PANTHER" id="PTHR11113:SF2">
    <property type="entry name" value="ADENINE DEAMINASE"/>
    <property type="match status" value="1"/>
</dbReference>
<dbReference type="CDD" id="cd01295">
    <property type="entry name" value="AdeC"/>
    <property type="match status" value="1"/>
</dbReference>
<comment type="cofactor">
    <cofactor evidence="1 8">
        <name>Mn(2+)</name>
        <dbReference type="ChEBI" id="CHEBI:29035"/>
    </cofactor>
</comment>
<dbReference type="AlphaFoldDB" id="A0A6L3V6F4"/>
<keyword evidence="5 8" id="KW-0464">Manganese</keyword>
<dbReference type="HAMAP" id="MF_01518">
    <property type="entry name" value="Adenine_deamin"/>
    <property type="match status" value="1"/>
</dbReference>
<accession>A0A6L3V6F4</accession>
<keyword evidence="4 8" id="KW-0378">Hydrolase</keyword>
<evidence type="ECO:0000259" key="10">
    <source>
        <dbReference type="Pfam" id="PF13382"/>
    </source>
</evidence>
<dbReference type="GO" id="GO:0000034">
    <property type="term" value="F:adenine deaminase activity"/>
    <property type="evidence" value="ECO:0007669"/>
    <property type="project" value="UniProtKB-UniRule"/>
</dbReference>
<evidence type="ECO:0000256" key="6">
    <source>
        <dbReference type="ARBA" id="ARBA00047720"/>
    </source>
</evidence>
<evidence type="ECO:0000256" key="7">
    <source>
        <dbReference type="ARBA" id="ARBA00069718"/>
    </source>
</evidence>
<dbReference type="Gene3D" id="2.30.40.10">
    <property type="entry name" value="Urease, subunit C, domain 1"/>
    <property type="match status" value="1"/>
</dbReference>
<name>A0A6L3V6F4_9BACI</name>
<evidence type="ECO:0000256" key="1">
    <source>
        <dbReference type="ARBA" id="ARBA00001936"/>
    </source>
</evidence>
<evidence type="ECO:0000256" key="5">
    <source>
        <dbReference type="ARBA" id="ARBA00023211"/>
    </source>
</evidence>
<dbReference type="EC" id="3.5.4.2" evidence="3 8"/>
<protein>
    <recommendedName>
        <fullName evidence="7 8">Adenine deaminase</fullName>
        <shortName evidence="8">Adenase</shortName>
        <shortName evidence="8">Adenine aminase</shortName>
        <ecNumber evidence="3 8">3.5.4.2</ecNumber>
    </recommendedName>
</protein>
<dbReference type="Proteomes" id="UP000481030">
    <property type="component" value="Unassembled WGS sequence"/>
</dbReference>
<feature type="domain" description="Amidohydrolase-related" evidence="9">
    <location>
        <begin position="68"/>
        <end position="350"/>
    </location>
</feature>
<dbReference type="EMBL" id="WBOS01000011">
    <property type="protein sequence ID" value="KAB2331533.1"/>
    <property type="molecule type" value="Genomic_DNA"/>
</dbReference>
<dbReference type="InterPro" id="IPR006679">
    <property type="entry name" value="Adenine_deam"/>
</dbReference>
<dbReference type="RefSeq" id="WP_151536233.1">
    <property type="nucleotide sequence ID" value="NZ_WBOS01000011.1"/>
</dbReference>
<evidence type="ECO:0000313" key="12">
    <source>
        <dbReference type="Proteomes" id="UP000481030"/>
    </source>
</evidence>
<dbReference type="SUPFAM" id="SSF51556">
    <property type="entry name" value="Metallo-dependent hydrolases"/>
    <property type="match status" value="1"/>
</dbReference>
<dbReference type="OrthoDB" id="9775607at2"/>
<dbReference type="GO" id="GO:0006146">
    <property type="term" value="P:adenine catabolic process"/>
    <property type="evidence" value="ECO:0007669"/>
    <property type="project" value="InterPro"/>
</dbReference>
<dbReference type="InterPro" id="IPR032466">
    <property type="entry name" value="Metal_Hydrolase"/>
</dbReference>
<evidence type="ECO:0000259" key="9">
    <source>
        <dbReference type="Pfam" id="PF01979"/>
    </source>
</evidence>
<evidence type="ECO:0000313" key="11">
    <source>
        <dbReference type="EMBL" id="KAB2331533.1"/>
    </source>
</evidence>
<dbReference type="FunFam" id="3.20.20.140:FF:000016">
    <property type="entry name" value="Adenine deaminase"/>
    <property type="match status" value="1"/>
</dbReference>
<evidence type="ECO:0000256" key="4">
    <source>
        <dbReference type="ARBA" id="ARBA00022801"/>
    </source>
</evidence>
<dbReference type="PANTHER" id="PTHR11113">
    <property type="entry name" value="N-ACETYLGLUCOSAMINE-6-PHOSPHATE DEACETYLASE"/>
    <property type="match status" value="1"/>
</dbReference>
<keyword evidence="12" id="KW-1185">Reference proteome</keyword>
<dbReference type="Pfam" id="PF13382">
    <property type="entry name" value="Adenine_deam_C"/>
    <property type="match status" value="1"/>
</dbReference>
<dbReference type="NCBIfam" id="TIGR01178">
    <property type="entry name" value="ade"/>
    <property type="match status" value="1"/>
</dbReference>
<comment type="caution">
    <text evidence="11">The sequence shown here is derived from an EMBL/GenBank/DDBJ whole genome shotgun (WGS) entry which is preliminary data.</text>
</comment>
<evidence type="ECO:0000256" key="3">
    <source>
        <dbReference type="ARBA" id="ARBA00012782"/>
    </source>
</evidence>
<dbReference type="InterPro" id="IPR006680">
    <property type="entry name" value="Amidohydro-rel"/>
</dbReference>
<gene>
    <name evidence="8 11" type="primary">ade</name>
    <name evidence="11" type="ORF">F7731_18250</name>
</gene>
<organism evidence="11 12">
    <name type="scientific">Cytobacillus depressus</name>
    <dbReference type="NCBI Taxonomy" id="1602942"/>
    <lineage>
        <taxon>Bacteria</taxon>
        <taxon>Bacillati</taxon>
        <taxon>Bacillota</taxon>
        <taxon>Bacilli</taxon>
        <taxon>Bacillales</taxon>
        <taxon>Bacillaceae</taxon>
        <taxon>Cytobacillus</taxon>
    </lineage>
</organism>
<comment type="similarity">
    <text evidence="2 8">Belongs to the metallo-dependent hydrolases superfamily. Adenine deaminase family.</text>
</comment>